<evidence type="ECO:0000259" key="4">
    <source>
        <dbReference type="Pfam" id="PF09375"/>
    </source>
</evidence>
<dbReference type="InterPro" id="IPR038352">
    <property type="entry name" value="Imelysin_sf"/>
</dbReference>
<accession>A0ABY6FI09</accession>
<dbReference type="CDD" id="cd14657">
    <property type="entry name" value="Imelysin_IrpA-like"/>
    <property type="match status" value="1"/>
</dbReference>
<name>A0ABY6FI09_9PSED</name>
<dbReference type="Gene3D" id="1.20.1420.20">
    <property type="entry name" value="M75 peptidase, HXXE motif"/>
    <property type="match status" value="1"/>
</dbReference>
<dbReference type="PROSITE" id="PS51257">
    <property type="entry name" value="PROKAR_LIPOPROTEIN"/>
    <property type="match status" value="1"/>
</dbReference>
<feature type="signal peptide" evidence="3">
    <location>
        <begin position="1"/>
        <end position="19"/>
    </location>
</feature>
<dbReference type="EMBL" id="CP081201">
    <property type="protein sequence ID" value="UXZ97426.1"/>
    <property type="molecule type" value="Genomic_DNA"/>
</dbReference>
<gene>
    <name evidence="5" type="ORF">K3169_05905</name>
</gene>
<dbReference type="Pfam" id="PF09375">
    <property type="entry name" value="Peptidase_M75"/>
    <property type="match status" value="1"/>
</dbReference>
<comment type="subcellular location">
    <subcellularLocation>
        <location evidence="1">Cell envelope</location>
    </subcellularLocation>
</comment>
<sequence length="453" mass="47575">MIRMPLATASLLAIAISLAGCGDEKKAAAPATASAPAPAPAAAPAPEATASAPAAAQSSDAAAKAVVANYSNMVYAAFSDAESSAKTLQTAIKDFLATPNDKTLKAARDAWVAARVPYMQTEVFRFGNTIIDDWEGQVNAWPLDEGLIDYVAKDYQHALGNPGATANIIANTEVQVGEDKVDVKEITPEKLASLNELGGSEANVATGYHAIEFLLWGQDLHGNEAGAGERPASDYIEGAGGTGGHNDRRRAYLTAVTDLLVSDLEEMVNNWKPGVADNYRASLEAESGESGLRKMLFGMGSLSLGELAGERMKVALEANSSEDEHDCFSDNTHNSHFYNGKGIRNVYLGEYTRTDGTKVSGPSLSSLVAKADPAADATLRADLDATQAKLQVLVDQANKGQHFDQLIAAGNTEGNQIVRDAIAALVKQTGAIEQAAGKLGITDLNPDNADHEF</sequence>
<evidence type="ECO:0000313" key="6">
    <source>
        <dbReference type="Proteomes" id="UP001063228"/>
    </source>
</evidence>
<protein>
    <submittedName>
        <fullName evidence="5">Peptidase</fullName>
    </submittedName>
</protein>
<evidence type="ECO:0000256" key="3">
    <source>
        <dbReference type="SAM" id="SignalP"/>
    </source>
</evidence>
<reference evidence="5" key="1">
    <citation type="submission" date="2021-08" db="EMBL/GenBank/DDBJ databases">
        <title>Complete genome sequence of Pseudomonas phytophila.</title>
        <authorList>
            <person name="Weir B.S."/>
            <person name="Templeton M.D."/>
            <person name="Arshed S."/>
            <person name="Andersen M.T."/>
            <person name="Jayaraman J."/>
        </authorList>
    </citation>
    <scope>NUCLEOTIDE SEQUENCE</scope>
    <source>
        <strain evidence="5">ICMP 23753</strain>
    </source>
</reference>
<dbReference type="RefSeq" id="WP_027900291.1">
    <property type="nucleotide sequence ID" value="NZ_CP081201.1"/>
</dbReference>
<proteinExistence type="predicted"/>
<organism evidence="5 6">
    <name type="scientific">Pseudomonas phytophila</name>
    <dbReference type="NCBI Taxonomy" id="2867264"/>
    <lineage>
        <taxon>Bacteria</taxon>
        <taxon>Pseudomonadati</taxon>
        <taxon>Pseudomonadota</taxon>
        <taxon>Gammaproteobacteria</taxon>
        <taxon>Pseudomonadales</taxon>
        <taxon>Pseudomonadaceae</taxon>
        <taxon>Pseudomonas</taxon>
    </lineage>
</organism>
<feature type="domain" description="Imelysin-like" evidence="4">
    <location>
        <begin position="75"/>
        <end position="429"/>
    </location>
</feature>
<evidence type="ECO:0000256" key="2">
    <source>
        <dbReference type="ARBA" id="ARBA00022729"/>
    </source>
</evidence>
<keyword evidence="2 3" id="KW-0732">Signal</keyword>
<evidence type="ECO:0000313" key="5">
    <source>
        <dbReference type="EMBL" id="UXZ97426.1"/>
    </source>
</evidence>
<keyword evidence="6" id="KW-1185">Reference proteome</keyword>
<dbReference type="InterPro" id="IPR018976">
    <property type="entry name" value="Imelysin-like"/>
</dbReference>
<dbReference type="Proteomes" id="UP001063228">
    <property type="component" value="Chromosome"/>
</dbReference>
<feature type="chain" id="PRO_5045229013" evidence="3">
    <location>
        <begin position="20"/>
        <end position="453"/>
    </location>
</feature>
<evidence type="ECO:0000256" key="1">
    <source>
        <dbReference type="ARBA" id="ARBA00004196"/>
    </source>
</evidence>